<gene>
    <name evidence="3" type="ORF">WJX74_000945</name>
</gene>
<sequence length="1010" mass="100685">MTLSQHTQAAIVAAVAVIAVLASGIGFSAKQRSTVSPFEAKLLAMPAEASPGNASTGGSPGSSGTAPGFIRGLPGSPYAPDVSSPDKVPPDGSTAPGPAPGLQFAGAGSANPGSALSPQTAASIESLQAGGPMSSANIPGSISASSNQPSPSVQPTAGFPNPPAKAPQQSLLPSLQPAVQHTTSGPQVAVSQSPQTLLGPAAAEIESDSSSGRAGPVQGPSQPHASPSSVGPMSGAEVPRSTGPVSSMRPSEPAPVPSGMSSGLPPVPSAPSSSAVSPAALAKSEDSSSPPESASGPTSAAGPELPADVAPAIPQPDAASPHSASFASAPGTLNLGGIGKQPLSAPQATTGTAQPPGALTAIENVGRTPAQQPEQSQSSSPAVMPPSPTTDTGPSDQGAGPHSQPGSDSDLISDGSPMRGIPDTGPPRMSAGQSAMVYPTPPSTLSSPPAGSQSSASIEEAPSLPNLPGQPPALAPGSLGSAVDLGSNTTSQTPPAGASIESISPSPPPPGQSAGLASAGPHAGSGQKPRWKLWWLWLVVGLAILVLLLCAACCTWMVLRRRRRRLQVACKAAGARSNAKVHALEAYAVSEREPALPFRVIRTPDTEVQSGIVPRARQAHPYPDGIAPADVAPSQVMPLNLDSAAGSTVARPMAQQLKELADSARESGPGDPELSDMPDAAVTPPTASADTAAASQCAEPAATDMTMPLVASLTDWASSESLSPPGRSDTSPAAPSATWPASAEAPVKTFVLAQHDEPRSALGISLEPQARPTSALSTFMAQHDAQLPALTPHHGDALLGGSSLSSTVVHVPPTHMGAHVAPAEHDAAGVASEPKEPTVLAKGDRLVSPVAGSGDQPHVTIASQAAAHDHARGKAVESRLDPSASVDAADEAPPGTLPENASPAHAVAAPHRELTGAAAAEPGQEPEAAMTLLEGPESRSEAPAPVAEQPAWTLLPPNPEGASPEAEQVQPSKGRLRTIWKTAYIWLTSKGGFMVHPNPQAASPQPELPV</sequence>
<feature type="region of interest" description="Disordered" evidence="1">
    <location>
        <begin position="660"/>
        <end position="695"/>
    </location>
</feature>
<feature type="compositionally biased region" description="Low complexity" evidence="1">
    <location>
        <begin position="139"/>
        <end position="155"/>
    </location>
</feature>
<evidence type="ECO:0000313" key="3">
    <source>
        <dbReference type="EMBL" id="KAK9825486.1"/>
    </source>
</evidence>
<keyword evidence="4" id="KW-1185">Reference proteome</keyword>
<evidence type="ECO:0000313" key="4">
    <source>
        <dbReference type="Proteomes" id="UP001438707"/>
    </source>
</evidence>
<feature type="transmembrane region" description="Helical" evidence="2">
    <location>
        <begin position="534"/>
        <end position="559"/>
    </location>
</feature>
<keyword evidence="2" id="KW-0472">Membrane</keyword>
<feature type="compositionally biased region" description="Low complexity" evidence="1">
    <location>
        <begin position="49"/>
        <end position="68"/>
    </location>
</feature>
<feature type="compositionally biased region" description="Low complexity" evidence="1">
    <location>
        <begin position="270"/>
        <end position="304"/>
    </location>
</feature>
<keyword evidence="2" id="KW-1133">Transmembrane helix</keyword>
<reference evidence="3 4" key="1">
    <citation type="journal article" date="2024" name="Nat. Commun.">
        <title>Phylogenomics reveals the evolutionary origins of lichenization in chlorophyte algae.</title>
        <authorList>
            <person name="Puginier C."/>
            <person name="Libourel C."/>
            <person name="Otte J."/>
            <person name="Skaloud P."/>
            <person name="Haon M."/>
            <person name="Grisel S."/>
            <person name="Petersen M."/>
            <person name="Berrin J.G."/>
            <person name="Delaux P.M."/>
            <person name="Dal Grande F."/>
            <person name="Keller J."/>
        </authorList>
    </citation>
    <scope>NUCLEOTIDE SEQUENCE [LARGE SCALE GENOMIC DNA]</scope>
    <source>
        <strain evidence="3 4">SAG 2145</strain>
    </source>
</reference>
<feature type="compositionally biased region" description="Low complexity" evidence="1">
    <location>
        <begin position="678"/>
        <end position="695"/>
    </location>
</feature>
<name>A0AAW1QW73_9CHLO</name>
<feature type="compositionally biased region" description="Low complexity" evidence="1">
    <location>
        <begin position="512"/>
        <end position="521"/>
    </location>
</feature>
<feature type="compositionally biased region" description="Low complexity" evidence="1">
    <location>
        <begin position="443"/>
        <end position="457"/>
    </location>
</feature>
<evidence type="ECO:0000256" key="2">
    <source>
        <dbReference type="SAM" id="Phobius"/>
    </source>
</evidence>
<dbReference type="AlphaFoldDB" id="A0AAW1QW73"/>
<evidence type="ECO:0000256" key="1">
    <source>
        <dbReference type="SAM" id="MobiDB-lite"/>
    </source>
</evidence>
<feature type="region of interest" description="Disordered" evidence="1">
    <location>
        <begin position="933"/>
        <end position="974"/>
    </location>
</feature>
<feature type="compositionally biased region" description="Polar residues" evidence="1">
    <location>
        <begin position="111"/>
        <end position="126"/>
    </location>
</feature>
<keyword evidence="2" id="KW-0812">Transmembrane</keyword>
<dbReference type="Proteomes" id="UP001438707">
    <property type="component" value="Unassembled WGS sequence"/>
</dbReference>
<feature type="region of interest" description="Disordered" evidence="1">
    <location>
        <begin position="716"/>
        <end position="741"/>
    </location>
</feature>
<feature type="compositionally biased region" description="Basic and acidic residues" evidence="1">
    <location>
        <begin position="867"/>
        <end position="880"/>
    </location>
</feature>
<feature type="compositionally biased region" description="Low complexity" evidence="1">
    <location>
        <begin position="369"/>
        <end position="382"/>
    </location>
</feature>
<protein>
    <submittedName>
        <fullName evidence="3">Uncharacterized protein</fullName>
    </submittedName>
</protein>
<accession>A0AAW1QW73</accession>
<proteinExistence type="predicted"/>
<feature type="compositionally biased region" description="Polar residues" evidence="1">
    <location>
        <begin position="344"/>
        <end position="353"/>
    </location>
</feature>
<feature type="compositionally biased region" description="Polar residues" evidence="1">
    <location>
        <begin position="219"/>
        <end position="231"/>
    </location>
</feature>
<organism evidence="3 4">
    <name type="scientific">Apatococcus lobatus</name>
    <dbReference type="NCBI Taxonomy" id="904363"/>
    <lineage>
        <taxon>Eukaryota</taxon>
        <taxon>Viridiplantae</taxon>
        <taxon>Chlorophyta</taxon>
        <taxon>core chlorophytes</taxon>
        <taxon>Trebouxiophyceae</taxon>
        <taxon>Chlorellales</taxon>
        <taxon>Chlorellaceae</taxon>
        <taxon>Apatococcus</taxon>
    </lineage>
</organism>
<comment type="caution">
    <text evidence="3">The sequence shown here is derived from an EMBL/GenBank/DDBJ whole genome shotgun (WGS) entry which is preliminary data.</text>
</comment>
<feature type="compositionally biased region" description="Polar residues" evidence="1">
    <location>
        <begin position="167"/>
        <end position="196"/>
    </location>
</feature>
<feature type="region of interest" description="Disordered" evidence="1">
    <location>
        <begin position="864"/>
        <end position="906"/>
    </location>
</feature>
<dbReference type="EMBL" id="JALJOS010000024">
    <property type="protein sequence ID" value="KAK9825486.1"/>
    <property type="molecule type" value="Genomic_DNA"/>
</dbReference>
<feature type="compositionally biased region" description="Low complexity" evidence="1">
    <location>
        <begin position="316"/>
        <end position="330"/>
    </location>
</feature>
<feature type="compositionally biased region" description="Low complexity" evidence="1">
    <location>
        <begin position="728"/>
        <end position="741"/>
    </location>
</feature>
<feature type="compositionally biased region" description="Low complexity" evidence="1">
    <location>
        <begin position="494"/>
        <end position="504"/>
    </location>
</feature>
<feature type="region of interest" description="Disordered" evidence="1">
    <location>
        <begin position="49"/>
        <end position="523"/>
    </location>
</feature>